<reference evidence="2" key="1">
    <citation type="submission" date="2020-05" db="EMBL/GenBank/DDBJ databases">
        <title>Complete genome sequence of Bradyrhizobium diazoefficiens XF8 isolated from soybean nodule.</title>
        <authorList>
            <person name="Noda R."/>
            <person name="Kakizaki K."/>
            <person name="Minamisawa K."/>
        </authorList>
    </citation>
    <scope>NUCLEOTIDE SEQUENCE</scope>
    <source>
        <strain evidence="2">XF8</strain>
    </source>
</reference>
<dbReference type="EMBL" id="AP023097">
    <property type="protein sequence ID" value="BCE70252.1"/>
    <property type="molecule type" value="Genomic_DNA"/>
</dbReference>
<dbReference type="AlphaFoldDB" id="A0A810B1U2"/>
<protein>
    <submittedName>
        <fullName evidence="2">Uncharacterized protein</fullName>
    </submittedName>
</protein>
<organism evidence="2">
    <name type="scientific">Bradyrhizobium diazoefficiens</name>
    <dbReference type="NCBI Taxonomy" id="1355477"/>
    <lineage>
        <taxon>Bacteria</taxon>
        <taxon>Pseudomonadati</taxon>
        <taxon>Pseudomonadota</taxon>
        <taxon>Alphaproteobacteria</taxon>
        <taxon>Hyphomicrobiales</taxon>
        <taxon>Nitrobacteraceae</taxon>
        <taxon>Bradyrhizobium</taxon>
    </lineage>
</organism>
<sequence>MPKAAKTTKSITLESAKPAESKRRDQRKAVLVYMQTDLIEAAKETASANDEKLWQFVERTVAKALGWKKPRDSKRWIP</sequence>
<feature type="region of interest" description="Disordered" evidence="1">
    <location>
        <begin position="1"/>
        <end position="24"/>
    </location>
</feature>
<evidence type="ECO:0000313" key="2">
    <source>
        <dbReference type="EMBL" id="BCE70252.1"/>
    </source>
</evidence>
<gene>
    <name evidence="2" type="ORF">XF8B_03630</name>
</gene>
<proteinExistence type="predicted"/>
<name>A0A810B1U2_9BRAD</name>
<evidence type="ECO:0000256" key="1">
    <source>
        <dbReference type="SAM" id="MobiDB-lite"/>
    </source>
</evidence>
<accession>A0A810B1U2</accession>